<accession>A0AA85FMX0</accession>
<keyword evidence="1" id="KW-1185">Reference proteome</keyword>
<evidence type="ECO:0000313" key="2">
    <source>
        <dbReference type="WBParaSite" id="SRDH1_57360.1"/>
    </source>
</evidence>
<dbReference type="Proteomes" id="UP000050792">
    <property type="component" value="Unassembled WGS sequence"/>
</dbReference>
<proteinExistence type="predicted"/>
<sequence>SLHYYYYSKRIHRYQLHPLVNGSFIEFGDDHMSLHLFSMLPVKFSFKYYDGHVDEFNITTV</sequence>
<organism evidence="1 2">
    <name type="scientific">Schistosoma rodhaini</name>
    <dbReference type="NCBI Taxonomy" id="6188"/>
    <lineage>
        <taxon>Eukaryota</taxon>
        <taxon>Metazoa</taxon>
        <taxon>Spiralia</taxon>
        <taxon>Lophotrochozoa</taxon>
        <taxon>Platyhelminthes</taxon>
        <taxon>Trematoda</taxon>
        <taxon>Digenea</taxon>
        <taxon>Strigeidida</taxon>
        <taxon>Schistosomatoidea</taxon>
        <taxon>Schistosomatidae</taxon>
        <taxon>Schistosoma</taxon>
    </lineage>
</organism>
<name>A0AA85FMX0_9TREM</name>
<protein>
    <submittedName>
        <fullName evidence="2">Uncharacterized protein</fullName>
    </submittedName>
</protein>
<reference evidence="2" key="2">
    <citation type="submission" date="2023-11" db="UniProtKB">
        <authorList>
            <consortium name="WormBaseParasite"/>
        </authorList>
    </citation>
    <scope>IDENTIFICATION</scope>
</reference>
<dbReference type="AlphaFoldDB" id="A0AA85FMX0"/>
<evidence type="ECO:0000313" key="1">
    <source>
        <dbReference type="Proteomes" id="UP000050792"/>
    </source>
</evidence>
<reference evidence="1" key="1">
    <citation type="submission" date="2022-06" db="EMBL/GenBank/DDBJ databases">
        <authorList>
            <person name="Berger JAMES D."/>
            <person name="Berger JAMES D."/>
        </authorList>
    </citation>
    <scope>NUCLEOTIDE SEQUENCE [LARGE SCALE GENOMIC DNA]</scope>
</reference>
<dbReference type="WBParaSite" id="SRDH1_57360.1">
    <property type="protein sequence ID" value="SRDH1_57360.1"/>
    <property type="gene ID" value="SRDH1_57360"/>
</dbReference>